<accession>A0A068CGR7</accession>
<sequence length="103" mass="11959">MGAQLTPDELAGAAMRPRYQQLTPVIDYEAALRRFLAEELPPDTIFDAEHLNLGLQLVIEFNRDIWQHRVPSTWEMVLADRAGRLEEHIAEIEAEYQRSKEKK</sequence>
<dbReference type="EMBL" id="KJ595575">
    <property type="protein sequence ID" value="AID18142.1"/>
    <property type="molecule type" value="Genomic_DNA"/>
</dbReference>
<organism evidence="1 2">
    <name type="scientific">Mycobacterium phage Willis</name>
    <dbReference type="NCBI Taxonomy" id="1486404"/>
    <lineage>
        <taxon>Viruses</taxon>
        <taxon>Duplodnaviria</taxon>
        <taxon>Heunggongvirae</taxon>
        <taxon>Uroviricota</taxon>
        <taxon>Caudoviricetes</taxon>
        <taxon>Ceeclamvirinae</taxon>
        <taxon>Bixzunavirus</taxon>
        <taxon>Bixzunavirus Bxz1</taxon>
    </lineage>
</organism>
<evidence type="ECO:0000313" key="1">
    <source>
        <dbReference type="EMBL" id="AID18142.1"/>
    </source>
</evidence>
<evidence type="ECO:0000313" key="2">
    <source>
        <dbReference type="Proteomes" id="UP000027390"/>
    </source>
</evidence>
<reference evidence="1 2" key="1">
    <citation type="submission" date="2014-03" db="EMBL/GenBank/DDBJ databases">
        <authorList>
            <person name="Churilla B.M."/>
            <person name="Abrahim M.R."/>
            <person name="Burke K.A."/>
            <person name="Yu V.J."/>
            <person name="Adkins N.L."/>
            <person name="Cohen K.L."/>
            <person name="Colicchio M.A."/>
            <person name="Fasoranti T.O."/>
            <person name="Genkil J.S."/>
            <person name="Kramer Z.J."/>
            <person name="Prout A.K."/>
            <person name="Schafer C.E."/>
            <person name="Schwarz A.G."/>
            <person name="Tish M."/>
            <person name="Vispute N."/>
            <person name="Wilkes K.E."/>
            <person name="Williams C.R."/>
            <person name="Xiao X."/>
            <person name="Yoder B.A."/>
            <person name="Lapin J.S."/>
            <person name="Ott C.T."/>
            <person name="Walburn T.D."/>
            <person name="Bradley K.W."/>
            <person name="Clarke D.Q."/>
            <person name="Lewis M.F."/>
            <person name="Barker L.P."/>
            <person name="Bailey C."/>
            <person name="Asai D.J."/>
            <person name="Bowman C.A."/>
            <person name="Russell D.A."/>
            <person name="Pope W.H."/>
            <person name="Jacobs-Sera D."/>
            <person name="Hendrix R.W."/>
            <person name="Hatfull G.F."/>
        </authorList>
    </citation>
    <scope>NUCLEOTIDE SEQUENCE [LARGE SCALE GENOMIC DNA]</scope>
</reference>
<proteinExistence type="predicted"/>
<protein>
    <submittedName>
        <fullName evidence="1">Uncharacterized protein</fullName>
    </submittedName>
</protein>
<name>A0A068CGR7_9CAUD</name>
<dbReference type="Proteomes" id="UP000027390">
    <property type="component" value="Segment"/>
</dbReference>
<gene>
    <name evidence="1" type="primary">62</name>
    <name evidence="1" type="ORF">PBI_WILLIS_62</name>
</gene>